<dbReference type="PANTHER" id="PTHR21666">
    <property type="entry name" value="PEPTIDASE-RELATED"/>
    <property type="match status" value="1"/>
</dbReference>
<dbReference type="Gene3D" id="2.70.70.10">
    <property type="entry name" value="Glucose Permease (Domain IIA)"/>
    <property type="match status" value="1"/>
</dbReference>
<dbReference type="Proteomes" id="UP000199520">
    <property type="component" value="Unassembled WGS sequence"/>
</dbReference>
<dbReference type="GO" id="GO:0004222">
    <property type="term" value="F:metalloendopeptidase activity"/>
    <property type="evidence" value="ECO:0007669"/>
    <property type="project" value="TreeGrafter"/>
</dbReference>
<dbReference type="PANTHER" id="PTHR21666:SF286">
    <property type="entry name" value="LIPOPROTEIN NLPD"/>
    <property type="match status" value="1"/>
</dbReference>
<keyword evidence="2" id="KW-0472">Membrane</keyword>
<keyword evidence="2" id="KW-1133">Transmembrane helix</keyword>
<dbReference type="OrthoDB" id="9809488at2"/>
<dbReference type="EMBL" id="FOTS01000020">
    <property type="protein sequence ID" value="SFL83372.1"/>
    <property type="molecule type" value="Genomic_DNA"/>
</dbReference>
<dbReference type="FunFam" id="2.70.70.10:FF:000006">
    <property type="entry name" value="M23 family peptidase"/>
    <property type="match status" value="1"/>
</dbReference>
<evidence type="ECO:0000256" key="2">
    <source>
        <dbReference type="SAM" id="Phobius"/>
    </source>
</evidence>
<dbReference type="RefSeq" id="WP_090937484.1">
    <property type="nucleotide sequence ID" value="NZ_FOTS01000020.1"/>
</dbReference>
<keyword evidence="1" id="KW-0175">Coiled coil</keyword>
<accession>A0A1I4KX50</accession>
<feature type="coiled-coil region" evidence="1">
    <location>
        <begin position="70"/>
        <end position="104"/>
    </location>
</feature>
<dbReference type="AlphaFoldDB" id="A0A1I4KX50"/>
<proteinExistence type="predicted"/>
<organism evidence="4 5">
    <name type="scientific">Pelosinus propionicus DSM 13327</name>
    <dbReference type="NCBI Taxonomy" id="1123291"/>
    <lineage>
        <taxon>Bacteria</taxon>
        <taxon>Bacillati</taxon>
        <taxon>Bacillota</taxon>
        <taxon>Negativicutes</taxon>
        <taxon>Selenomonadales</taxon>
        <taxon>Sporomusaceae</taxon>
        <taxon>Pelosinus</taxon>
    </lineage>
</organism>
<dbReference type="STRING" id="1123291.SAMN04490355_102038"/>
<dbReference type="InterPro" id="IPR011055">
    <property type="entry name" value="Dup_hybrid_motif"/>
</dbReference>
<reference evidence="5" key="1">
    <citation type="submission" date="2016-10" db="EMBL/GenBank/DDBJ databases">
        <authorList>
            <person name="Varghese N."/>
            <person name="Submissions S."/>
        </authorList>
    </citation>
    <scope>NUCLEOTIDE SEQUENCE [LARGE SCALE GENOMIC DNA]</scope>
    <source>
        <strain evidence="5">DSM 13327</strain>
    </source>
</reference>
<feature type="transmembrane region" description="Helical" evidence="2">
    <location>
        <begin position="34"/>
        <end position="54"/>
    </location>
</feature>
<keyword evidence="5" id="KW-1185">Reference proteome</keyword>
<dbReference type="InterPro" id="IPR016047">
    <property type="entry name" value="M23ase_b-sheet_dom"/>
</dbReference>
<gene>
    <name evidence="4" type="ORF">SAMN04490355_102038</name>
</gene>
<protein>
    <submittedName>
        <fullName evidence="4">Murein DD-endopeptidase MepM and murein hydrolase activator NlpD, contain LysM domain</fullName>
    </submittedName>
</protein>
<name>A0A1I4KX50_9FIRM</name>
<sequence length="307" mass="33536">MIKKERKPDRREYTLMIVPHQGQAVRRIRIPIVAIKYAVSFLSLLIVFAIGSFINYRYTIHTANVEKAELETLRQDNGLQSKEIEELAKTTASLKSDMERLNSLDAEIRRIVNNEDTAATSRAGLVRPSATYTGQGGPIQPDIDTIKSTVNDLQAAISVREQSLTELKQALLDKQSRIAITPSIWPTGGEVTSRFGWRNSPFGGGSDFHPGIDIANSVGTPIVATADGEVVQSEWYGGYGNMVQISHGNGISTVYGHNSRLLVRVGQTVKKGEVIAYLGNTGASTGPHCHYEVRVNGTAVNPTTFLN</sequence>
<keyword evidence="4" id="KW-0378">Hydrolase</keyword>
<evidence type="ECO:0000313" key="5">
    <source>
        <dbReference type="Proteomes" id="UP000199520"/>
    </source>
</evidence>
<dbReference type="SUPFAM" id="SSF51261">
    <property type="entry name" value="Duplicated hybrid motif"/>
    <property type="match status" value="1"/>
</dbReference>
<keyword evidence="2" id="KW-0812">Transmembrane</keyword>
<evidence type="ECO:0000259" key="3">
    <source>
        <dbReference type="Pfam" id="PF01551"/>
    </source>
</evidence>
<dbReference type="Pfam" id="PF01551">
    <property type="entry name" value="Peptidase_M23"/>
    <property type="match status" value="1"/>
</dbReference>
<dbReference type="InterPro" id="IPR050570">
    <property type="entry name" value="Cell_wall_metabolism_enzyme"/>
</dbReference>
<feature type="domain" description="M23ase beta-sheet core" evidence="3">
    <location>
        <begin position="208"/>
        <end position="302"/>
    </location>
</feature>
<dbReference type="CDD" id="cd12797">
    <property type="entry name" value="M23_peptidase"/>
    <property type="match status" value="1"/>
</dbReference>
<evidence type="ECO:0000313" key="4">
    <source>
        <dbReference type="EMBL" id="SFL83372.1"/>
    </source>
</evidence>
<evidence type="ECO:0000256" key="1">
    <source>
        <dbReference type="SAM" id="Coils"/>
    </source>
</evidence>